<feature type="domain" description="Retrovirus-related Pol polyprotein from transposon TNT 1-94-like beta-barrel" evidence="1">
    <location>
        <begin position="30"/>
        <end position="103"/>
    </location>
</feature>
<proteinExistence type="predicted"/>
<accession>A0ABR0NNW4</accession>
<dbReference type="Proteomes" id="UP001358586">
    <property type="component" value="Chromosome 9"/>
</dbReference>
<gene>
    <name evidence="2" type="ORF">PVK06_030273</name>
</gene>
<organism evidence="2 3">
    <name type="scientific">Gossypium arboreum</name>
    <name type="common">Tree cotton</name>
    <name type="synonym">Gossypium nanking</name>
    <dbReference type="NCBI Taxonomy" id="29729"/>
    <lineage>
        <taxon>Eukaryota</taxon>
        <taxon>Viridiplantae</taxon>
        <taxon>Streptophyta</taxon>
        <taxon>Embryophyta</taxon>
        <taxon>Tracheophyta</taxon>
        <taxon>Spermatophyta</taxon>
        <taxon>Magnoliopsida</taxon>
        <taxon>eudicotyledons</taxon>
        <taxon>Gunneridae</taxon>
        <taxon>Pentapetalae</taxon>
        <taxon>rosids</taxon>
        <taxon>malvids</taxon>
        <taxon>Malvales</taxon>
        <taxon>Malvaceae</taxon>
        <taxon>Malvoideae</taxon>
        <taxon>Gossypium</taxon>
    </lineage>
</organism>
<keyword evidence="3" id="KW-1185">Reference proteome</keyword>
<protein>
    <recommendedName>
        <fullName evidence="1">Retrovirus-related Pol polyprotein from transposon TNT 1-94-like beta-barrel domain-containing protein</fullName>
    </recommendedName>
</protein>
<dbReference type="EMBL" id="JARKNE010000009">
    <property type="protein sequence ID" value="KAK5802661.1"/>
    <property type="molecule type" value="Genomic_DNA"/>
</dbReference>
<evidence type="ECO:0000259" key="1">
    <source>
        <dbReference type="Pfam" id="PF22936"/>
    </source>
</evidence>
<dbReference type="PANTHER" id="PTHR47592">
    <property type="entry name" value="PBF68 PROTEIN"/>
    <property type="match status" value="1"/>
</dbReference>
<dbReference type="InterPro" id="IPR054722">
    <property type="entry name" value="PolX-like_BBD"/>
</dbReference>
<evidence type="ECO:0000313" key="2">
    <source>
        <dbReference type="EMBL" id="KAK5802661.1"/>
    </source>
</evidence>
<comment type="caution">
    <text evidence="2">The sequence shown here is derived from an EMBL/GenBank/DDBJ whole genome shotgun (WGS) entry which is preliminary data.</text>
</comment>
<dbReference type="PANTHER" id="PTHR47592:SF27">
    <property type="entry name" value="OS08G0421700 PROTEIN"/>
    <property type="match status" value="1"/>
</dbReference>
<dbReference type="Pfam" id="PF22936">
    <property type="entry name" value="Pol_BBD"/>
    <property type="match status" value="1"/>
</dbReference>
<name>A0ABR0NNW4_GOSAR</name>
<sequence length="111" mass="12695">METPINAMEDMNLCVVIFEVNMIDSNPREWWLDIGATRHICCDKDSFFELKPCENGEKLYMGNATTSKIKGKGTVVLKMTSGKELKLQNVLYVHDIRKNLVSGTLFYCTRL</sequence>
<reference evidence="2 3" key="1">
    <citation type="submission" date="2023-03" db="EMBL/GenBank/DDBJ databases">
        <title>WGS of Gossypium arboreum.</title>
        <authorList>
            <person name="Yu D."/>
        </authorList>
    </citation>
    <scope>NUCLEOTIDE SEQUENCE [LARGE SCALE GENOMIC DNA]</scope>
    <source>
        <tissue evidence="2">Leaf</tissue>
    </source>
</reference>
<evidence type="ECO:0000313" key="3">
    <source>
        <dbReference type="Proteomes" id="UP001358586"/>
    </source>
</evidence>